<evidence type="ECO:0000313" key="8">
    <source>
        <dbReference type="EMBL" id="PVA07314.1"/>
    </source>
</evidence>
<dbReference type="OrthoDB" id="9814843at2"/>
<feature type="transmembrane region" description="Helical" evidence="6">
    <location>
        <begin position="229"/>
        <end position="251"/>
    </location>
</feature>
<dbReference type="Proteomes" id="UP000244817">
    <property type="component" value="Unassembled WGS sequence"/>
</dbReference>
<dbReference type="EMBL" id="QCYG01000003">
    <property type="protein sequence ID" value="PVA07314.1"/>
    <property type="molecule type" value="Genomic_DNA"/>
</dbReference>
<keyword evidence="9" id="KW-1185">Reference proteome</keyword>
<feature type="transmembrane region" description="Helical" evidence="6">
    <location>
        <begin position="271"/>
        <end position="289"/>
    </location>
</feature>
<gene>
    <name evidence="8" type="ORF">DC363_05575</name>
</gene>
<dbReference type="InterPro" id="IPR003838">
    <property type="entry name" value="ABC3_permease_C"/>
</dbReference>
<keyword evidence="2" id="KW-1003">Cell membrane</keyword>
<sequence>MMQRLRRLFDLLAGDPQAERAVPPTGFTARLTVLTAGAMAFLAVFAMALSLATGRLADRWAAELAQTSTLRISAPQGQLDAQTEAALRVLQTTPGVAEARALSADEQRALLAPWFGPDLPIESLPVPQLIEIIEDADGYDPAGLRARLQAEVPGAVLDDHTRWREPLIEAAGRLRLLGLVSMGLIAVATAAMITLAANAALAANAQVIRVMRLVGAKDIYIARAFVRRFTLRALIGAALGTLAGTLAVMLLPRTDAAGGFLTGLGFQGLHWLWPLVIPILAALVAFVATRQAALKTLREQS</sequence>
<comment type="caution">
    <text evidence="8">The sequence shown here is derived from an EMBL/GenBank/DDBJ whole genome shotgun (WGS) entry which is preliminary data.</text>
</comment>
<feature type="transmembrane region" description="Helical" evidence="6">
    <location>
        <begin position="184"/>
        <end position="208"/>
    </location>
</feature>
<keyword evidence="5 6" id="KW-0472">Membrane</keyword>
<keyword evidence="3 6" id="KW-0812">Transmembrane</keyword>
<evidence type="ECO:0000256" key="2">
    <source>
        <dbReference type="ARBA" id="ARBA00022475"/>
    </source>
</evidence>
<evidence type="ECO:0000256" key="3">
    <source>
        <dbReference type="ARBA" id="ARBA00022692"/>
    </source>
</evidence>
<keyword evidence="8" id="KW-0132">Cell division</keyword>
<dbReference type="GO" id="GO:0051301">
    <property type="term" value="P:cell division"/>
    <property type="evidence" value="ECO:0007669"/>
    <property type="project" value="UniProtKB-KW"/>
</dbReference>
<evidence type="ECO:0000256" key="6">
    <source>
        <dbReference type="SAM" id="Phobius"/>
    </source>
</evidence>
<dbReference type="AlphaFoldDB" id="A0A2T7FYR9"/>
<feature type="transmembrane region" description="Helical" evidence="6">
    <location>
        <begin position="31"/>
        <end position="52"/>
    </location>
</feature>
<organism evidence="8 9">
    <name type="scientific">Thalassorhabdomicrobium marinisediminis</name>
    <dbReference type="NCBI Taxonomy" id="2170577"/>
    <lineage>
        <taxon>Bacteria</taxon>
        <taxon>Pseudomonadati</taxon>
        <taxon>Pseudomonadota</taxon>
        <taxon>Alphaproteobacteria</taxon>
        <taxon>Rhodobacterales</taxon>
        <taxon>Paracoccaceae</taxon>
        <taxon>Thalassorhabdomicrobium</taxon>
    </lineage>
</organism>
<reference evidence="8 9" key="1">
    <citation type="submission" date="2018-04" db="EMBL/GenBank/DDBJ databases">
        <title>Pelagivirga bohaiensis gen. nov., sp. nov., a bacterium isolated from the Bohai Sea.</title>
        <authorList>
            <person name="Ji X."/>
        </authorList>
    </citation>
    <scope>NUCLEOTIDE SEQUENCE [LARGE SCALE GENOMIC DNA]</scope>
    <source>
        <strain evidence="8 9">BH-SD16</strain>
    </source>
</reference>
<dbReference type="PANTHER" id="PTHR47755:SF1">
    <property type="entry name" value="CELL DIVISION PROTEIN FTSX"/>
    <property type="match status" value="1"/>
</dbReference>
<evidence type="ECO:0000259" key="7">
    <source>
        <dbReference type="Pfam" id="PF02687"/>
    </source>
</evidence>
<name>A0A2T7FYR9_9RHOB</name>
<dbReference type="InterPro" id="IPR004513">
    <property type="entry name" value="FtsX"/>
</dbReference>
<comment type="subcellular location">
    <subcellularLocation>
        <location evidence="1">Cell membrane</location>
        <topology evidence="1">Multi-pass membrane protein</topology>
    </subcellularLocation>
</comment>
<dbReference type="GO" id="GO:0032153">
    <property type="term" value="C:cell division site"/>
    <property type="evidence" value="ECO:0007669"/>
    <property type="project" value="TreeGrafter"/>
</dbReference>
<feature type="domain" description="ABC3 transporter permease C-terminal" evidence="7">
    <location>
        <begin position="181"/>
        <end position="295"/>
    </location>
</feature>
<accession>A0A2T7FYR9</accession>
<evidence type="ECO:0000256" key="5">
    <source>
        <dbReference type="ARBA" id="ARBA00023136"/>
    </source>
</evidence>
<dbReference type="GO" id="GO:0005886">
    <property type="term" value="C:plasma membrane"/>
    <property type="evidence" value="ECO:0007669"/>
    <property type="project" value="UniProtKB-SubCell"/>
</dbReference>
<proteinExistence type="predicted"/>
<keyword evidence="8" id="KW-0131">Cell cycle</keyword>
<evidence type="ECO:0000313" key="9">
    <source>
        <dbReference type="Proteomes" id="UP000244817"/>
    </source>
</evidence>
<evidence type="ECO:0000256" key="4">
    <source>
        <dbReference type="ARBA" id="ARBA00022989"/>
    </source>
</evidence>
<dbReference type="Pfam" id="PF02687">
    <property type="entry name" value="FtsX"/>
    <property type="match status" value="1"/>
</dbReference>
<protein>
    <submittedName>
        <fullName evidence="8">Cell division protein FtsX</fullName>
    </submittedName>
</protein>
<evidence type="ECO:0000256" key="1">
    <source>
        <dbReference type="ARBA" id="ARBA00004651"/>
    </source>
</evidence>
<dbReference type="PANTHER" id="PTHR47755">
    <property type="entry name" value="CELL DIVISION PROTEIN FTSX"/>
    <property type="match status" value="1"/>
</dbReference>
<keyword evidence="4 6" id="KW-1133">Transmembrane helix</keyword>